<dbReference type="AlphaFoldDB" id="A0A517NVQ8"/>
<evidence type="ECO:0000256" key="1">
    <source>
        <dbReference type="SAM" id="Phobius"/>
    </source>
</evidence>
<dbReference type="EMBL" id="CP036526">
    <property type="protein sequence ID" value="QDT11201.1"/>
    <property type="molecule type" value="Genomic_DNA"/>
</dbReference>
<feature type="transmembrane region" description="Helical" evidence="1">
    <location>
        <begin position="102"/>
        <end position="123"/>
    </location>
</feature>
<keyword evidence="1" id="KW-0472">Membrane</keyword>
<proteinExistence type="predicted"/>
<sequence>MSTDTSTEEVSPLDPDDELLVAYLDGELDSRERDELEDRLLQDESLRQKLQSLQTGWEMLDELPAPTTNERLVESTLELVVSDILKAAPEQPEEKSPQRFRIPLLIGAFALLAAIAGWSAGFFNRSSIEHHQLQNLALAENLDAYLWGSDLTLMRILQNDPAWLNMVSTAKEMGQLNYEPMTKIQTTPVSGRFEVIASMVPESRAILETRWEELAQLDADSREKIKQTAAKIEIQPESELLIKTMSQYAAWRSTLPAEMRDAIEQTEGIERKKAIAEAITYTLDSVSRRSGGMLSEETVIRIDHALETFLADRTDADPKLKAAIDKHAERYSEGAHVYAIMVMLADENQSRSRSRFSRPPGYDAIAPITMSELDSIIAILDVNALDDLNLLTNWSPYSGHDPRLLESTLRTWAEETARRKFDQLRPERGTLIERYSELSNAERDRIDLLPPSEIKRRLSDRGRSFGR</sequence>
<name>A0A517NVQ8_9BACT</name>
<keyword evidence="1" id="KW-0812">Transmembrane</keyword>
<reference evidence="2 3" key="1">
    <citation type="submission" date="2019-02" db="EMBL/GenBank/DDBJ databases">
        <title>Deep-cultivation of Planctomycetes and their phenomic and genomic characterization uncovers novel biology.</title>
        <authorList>
            <person name="Wiegand S."/>
            <person name="Jogler M."/>
            <person name="Boedeker C."/>
            <person name="Pinto D."/>
            <person name="Vollmers J."/>
            <person name="Rivas-Marin E."/>
            <person name="Kohn T."/>
            <person name="Peeters S.H."/>
            <person name="Heuer A."/>
            <person name="Rast P."/>
            <person name="Oberbeckmann S."/>
            <person name="Bunk B."/>
            <person name="Jeske O."/>
            <person name="Meyerdierks A."/>
            <person name="Storesund J.E."/>
            <person name="Kallscheuer N."/>
            <person name="Luecker S."/>
            <person name="Lage O.M."/>
            <person name="Pohl T."/>
            <person name="Merkel B.J."/>
            <person name="Hornburger P."/>
            <person name="Mueller R.-W."/>
            <person name="Bruemmer F."/>
            <person name="Labrenz M."/>
            <person name="Spormann A.M."/>
            <person name="Op den Camp H."/>
            <person name="Overmann J."/>
            <person name="Amann R."/>
            <person name="Jetten M.S.M."/>
            <person name="Mascher T."/>
            <person name="Medema M.H."/>
            <person name="Devos D.P."/>
            <person name="Kaster A.-K."/>
            <person name="Ovreas L."/>
            <person name="Rohde M."/>
            <person name="Galperin M.Y."/>
            <person name="Jogler C."/>
        </authorList>
    </citation>
    <scope>NUCLEOTIDE SEQUENCE [LARGE SCALE GENOMIC DNA]</scope>
    <source>
        <strain evidence="2 3">K23_9</strain>
    </source>
</reference>
<gene>
    <name evidence="2" type="ORF">K239x_31950</name>
</gene>
<accession>A0A517NVQ8</accession>
<dbReference type="OrthoDB" id="268061at2"/>
<evidence type="ECO:0000313" key="2">
    <source>
        <dbReference type="EMBL" id="QDT11201.1"/>
    </source>
</evidence>
<dbReference type="RefSeq" id="WP_145419060.1">
    <property type="nucleotide sequence ID" value="NZ_CP036526.1"/>
</dbReference>
<protein>
    <recommendedName>
        <fullName evidence="4">Zinc-finger domain-containing protein</fullName>
    </recommendedName>
</protein>
<keyword evidence="1" id="KW-1133">Transmembrane helix</keyword>
<keyword evidence="3" id="KW-1185">Reference proteome</keyword>
<organism evidence="2 3">
    <name type="scientific">Stieleria marina</name>
    <dbReference type="NCBI Taxonomy" id="1930275"/>
    <lineage>
        <taxon>Bacteria</taxon>
        <taxon>Pseudomonadati</taxon>
        <taxon>Planctomycetota</taxon>
        <taxon>Planctomycetia</taxon>
        <taxon>Pirellulales</taxon>
        <taxon>Pirellulaceae</taxon>
        <taxon>Stieleria</taxon>
    </lineage>
</organism>
<evidence type="ECO:0000313" key="3">
    <source>
        <dbReference type="Proteomes" id="UP000319817"/>
    </source>
</evidence>
<dbReference type="Proteomes" id="UP000319817">
    <property type="component" value="Chromosome"/>
</dbReference>
<evidence type="ECO:0008006" key="4">
    <source>
        <dbReference type="Google" id="ProtNLM"/>
    </source>
</evidence>